<dbReference type="AlphaFoldDB" id="A0A965ZEJ7"/>
<reference evidence="2" key="1">
    <citation type="submission" date="2020-01" db="EMBL/GenBank/DDBJ databases">
        <authorList>
            <person name="Seo Y.L."/>
        </authorList>
    </citation>
    <scope>NUCLEOTIDE SEQUENCE</scope>
    <source>
        <strain evidence="2">R11</strain>
    </source>
</reference>
<dbReference type="InterPro" id="IPR029069">
    <property type="entry name" value="HotDog_dom_sf"/>
</dbReference>
<gene>
    <name evidence="2" type="ORF">GSY63_07890</name>
</gene>
<keyword evidence="3" id="KW-1185">Reference proteome</keyword>
<proteinExistence type="predicted"/>
<protein>
    <submittedName>
        <fullName evidence="2">3-hydroxyacyl-ACP dehydratase</fullName>
    </submittedName>
</protein>
<dbReference type="Proteomes" id="UP000638732">
    <property type="component" value="Unassembled WGS sequence"/>
</dbReference>
<evidence type="ECO:0000259" key="1">
    <source>
        <dbReference type="Pfam" id="PF22818"/>
    </source>
</evidence>
<reference evidence="2" key="2">
    <citation type="submission" date="2020-10" db="EMBL/GenBank/DDBJ databases">
        <title>Mucilaginibacter sp. nov., isolated from soil.</title>
        <authorList>
            <person name="Jeon C.O."/>
        </authorList>
    </citation>
    <scope>NUCLEOTIDE SEQUENCE</scope>
    <source>
        <strain evidence="2">R11</strain>
    </source>
</reference>
<dbReference type="GO" id="GO:0016829">
    <property type="term" value="F:lyase activity"/>
    <property type="evidence" value="ECO:0007669"/>
    <property type="project" value="UniProtKB-KW"/>
</dbReference>
<sequence length="125" mass="14114">MLKDTLYTIQTLQNSDNAIYATLLLNPTHEIFSGHYPEQPVLPGACALQMIQEVMEIAFDQCVQLIKASSMKFLSMVNPQTDPVLQLKVSYQEVEKLQIKITATLNCGQTVSFKLQALYQQIMKC</sequence>
<dbReference type="RefSeq" id="WP_166585257.1">
    <property type="nucleotide sequence ID" value="NZ_WWEO01000041.1"/>
</dbReference>
<accession>A0A965ZEJ7</accession>
<dbReference type="Pfam" id="PF22818">
    <property type="entry name" value="ApeI-like"/>
    <property type="match status" value="1"/>
</dbReference>
<evidence type="ECO:0000313" key="2">
    <source>
        <dbReference type="EMBL" id="NCD69275.1"/>
    </source>
</evidence>
<name>A0A965ZEJ7_9SPHI</name>
<dbReference type="Gene3D" id="3.10.129.10">
    <property type="entry name" value="Hotdog Thioesterase"/>
    <property type="match status" value="1"/>
</dbReference>
<organism evidence="2 3">
    <name type="scientific">Mucilaginibacter agri</name>
    <dbReference type="NCBI Taxonomy" id="2695265"/>
    <lineage>
        <taxon>Bacteria</taxon>
        <taxon>Pseudomonadati</taxon>
        <taxon>Bacteroidota</taxon>
        <taxon>Sphingobacteriia</taxon>
        <taxon>Sphingobacteriales</taxon>
        <taxon>Sphingobacteriaceae</taxon>
        <taxon>Mucilaginibacter</taxon>
    </lineage>
</organism>
<dbReference type="SUPFAM" id="SSF54637">
    <property type="entry name" value="Thioesterase/thiol ester dehydrase-isomerase"/>
    <property type="match status" value="1"/>
</dbReference>
<evidence type="ECO:0000313" key="3">
    <source>
        <dbReference type="Proteomes" id="UP000638732"/>
    </source>
</evidence>
<feature type="domain" description="ApeI dehydratase-like" evidence="1">
    <location>
        <begin position="13"/>
        <end position="101"/>
    </location>
</feature>
<comment type="caution">
    <text evidence="2">The sequence shown here is derived from an EMBL/GenBank/DDBJ whole genome shotgun (WGS) entry which is preliminary data.</text>
</comment>
<dbReference type="InterPro" id="IPR054545">
    <property type="entry name" value="ApeI-like"/>
</dbReference>
<dbReference type="EMBL" id="WWEO01000041">
    <property type="protein sequence ID" value="NCD69275.1"/>
    <property type="molecule type" value="Genomic_DNA"/>
</dbReference>